<evidence type="ECO:0000313" key="2">
    <source>
        <dbReference type="EMBL" id="CAH2070739.1"/>
    </source>
</evidence>
<organism evidence="2 3">
    <name type="scientific">Iphiclides podalirius</name>
    <name type="common">scarce swallowtail</name>
    <dbReference type="NCBI Taxonomy" id="110791"/>
    <lineage>
        <taxon>Eukaryota</taxon>
        <taxon>Metazoa</taxon>
        <taxon>Ecdysozoa</taxon>
        <taxon>Arthropoda</taxon>
        <taxon>Hexapoda</taxon>
        <taxon>Insecta</taxon>
        <taxon>Pterygota</taxon>
        <taxon>Neoptera</taxon>
        <taxon>Endopterygota</taxon>
        <taxon>Lepidoptera</taxon>
        <taxon>Glossata</taxon>
        <taxon>Ditrysia</taxon>
        <taxon>Papilionoidea</taxon>
        <taxon>Papilionidae</taxon>
        <taxon>Papilioninae</taxon>
        <taxon>Iphiclides</taxon>
    </lineage>
</organism>
<evidence type="ECO:0000313" key="3">
    <source>
        <dbReference type="Proteomes" id="UP000837857"/>
    </source>
</evidence>
<proteinExistence type="predicted"/>
<protein>
    <submittedName>
        <fullName evidence="2">Uncharacterized protein</fullName>
    </submittedName>
</protein>
<name>A0ABN8J259_9NEOP</name>
<keyword evidence="3" id="KW-1185">Reference proteome</keyword>
<dbReference type="EMBL" id="OW152818">
    <property type="protein sequence ID" value="CAH2070739.1"/>
    <property type="molecule type" value="Genomic_DNA"/>
</dbReference>
<sequence length="75" mass="8272">MKTKTSRDKDTGRTETPHRRATYNGLHSSWPRGGTGLSGCIVSLFANFLRSSRRNFARALRSTHPQPATTTGPLT</sequence>
<evidence type="ECO:0000256" key="1">
    <source>
        <dbReference type="SAM" id="MobiDB-lite"/>
    </source>
</evidence>
<feature type="region of interest" description="Disordered" evidence="1">
    <location>
        <begin position="1"/>
        <end position="33"/>
    </location>
</feature>
<reference evidence="2" key="1">
    <citation type="submission" date="2022-03" db="EMBL/GenBank/DDBJ databases">
        <authorList>
            <person name="Martin H S."/>
        </authorList>
    </citation>
    <scope>NUCLEOTIDE SEQUENCE</scope>
</reference>
<feature type="compositionally biased region" description="Basic and acidic residues" evidence="1">
    <location>
        <begin position="1"/>
        <end position="18"/>
    </location>
</feature>
<dbReference type="Proteomes" id="UP000837857">
    <property type="component" value="Chromosome 6"/>
</dbReference>
<feature type="non-terminal residue" evidence="2">
    <location>
        <position position="75"/>
    </location>
</feature>
<gene>
    <name evidence="2" type="ORF">IPOD504_LOCUS14819</name>
</gene>
<accession>A0ABN8J259</accession>